<proteinExistence type="predicted"/>
<protein>
    <submittedName>
        <fullName evidence="4">Helix-turn-helix domain-containing protein</fullName>
    </submittedName>
</protein>
<evidence type="ECO:0000256" key="1">
    <source>
        <dbReference type="ARBA" id="ARBA00004496"/>
    </source>
</evidence>
<evidence type="ECO:0000313" key="5">
    <source>
        <dbReference type="Proteomes" id="UP000515860"/>
    </source>
</evidence>
<dbReference type="PROSITE" id="PS50944">
    <property type="entry name" value="HTH_DTXR"/>
    <property type="match status" value="1"/>
</dbReference>
<dbReference type="PANTHER" id="PTHR33238">
    <property type="entry name" value="IRON (METAL) DEPENDENT REPRESSOR, DTXR FAMILY"/>
    <property type="match status" value="1"/>
</dbReference>
<accession>A0A7G9GDK3</accession>
<evidence type="ECO:0000256" key="2">
    <source>
        <dbReference type="ARBA" id="ARBA00011738"/>
    </source>
</evidence>
<dbReference type="InterPro" id="IPR036388">
    <property type="entry name" value="WH-like_DNA-bd_sf"/>
</dbReference>
<comment type="subcellular location">
    <subcellularLocation>
        <location evidence="1">Cytoplasm</location>
    </subcellularLocation>
</comment>
<feature type="domain" description="HTH dtxR-type" evidence="3">
    <location>
        <begin position="19"/>
        <end position="63"/>
    </location>
</feature>
<dbReference type="AlphaFoldDB" id="A0A7G9GDK3"/>
<dbReference type="InterPro" id="IPR022689">
    <property type="entry name" value="Iron_dep_repressor"/>
</dbReference>
<evidence type="ECO:0000313" key="4">
    <source>
        <dbReference type="EMBL" id="QNM08885.1"/>
    </source>
</evidence>
<evidence type="ECO:0000259" key="3">
    <source>
        <dbReference type="PROSITE" id="PS50944"/>
    </source>
</evidence>
<dbReference type="Gene3D" id="1.10.10.10">
    <property type="entry name" value="Winged helix-like DNA-binding domain superfamily/Winged helix DNA-binding domain"/>
    <property type="match status" value="1"/>
</dbReference>
<dbReference type="GO" id="GO:0003677">
    <property type="term" value="F:DNA binding"/>
    <property type="evidence" value="ECO:0007669"/>
    <property type="project" value="InterPro"/>
</dbReference>
<dbReference type="PANTHER" id="PTHR33238:SF11">
    <property type="entry name" value="TRANSCRIPTIONAL REGULATOR MNTR"/>
    <property type="match status" value="1"/>
</dbReference>
<dbReference type="SUPFAM" id="SSF46785">
    <property type="entry name" value="Winged helix' DNA-binding domain"/>
    <property type="match status" value="1"/>
</dbReference>
<dbReference type="InterPro" id="IPR022687">
    <property type="entry name" value="HTH_DTXR"/>
</dbReference>
<comment type="subunit">
    <text evidence="2">Homodimer.</text>
</comment>
<name>A0A7G9GDK3_9FIRM</name>
<dbReference type="GO" id="GO:0046914">
    <property type="term" value="F:transition metal ion binding"/>
    <property type="evidence" value="ECO:0007669"/>
    <property type="project" value="InterPro"/>
</dbReference>
<gene>
    <name evidence="4" type="ORF">H9Q79_00840</name>
</gene>
<dbReference type="SMART" id="SM00529">
    <property type="entry name" value="HTH_DTXR"/>
    <property type="match status" value="1"/>
</dbReference>
<dbReference type="KEGG" id="whj:H9Q79_00840"/>
<sequence length="121" mass="13774">MKLTVSQMKYMLALGELDRGSKIRCTDVARKLQVKKPSVCGMLCRLEHMGLVQQDPYSDVRLTEEGRKMMQECRRYYACISGLLLERLKLSEETAEAAAYVLMGNLDSTVLKELLEQAESH</sequence>
<dbReference type="EMBL" id="CP060635">
    <property type="protein sequence ID" value="QNM08885.1"/>
    <property type="molecule type" value="Genomic_DNA"/>
</dbReference>
<dbReference type="GO" id="GO:0003700">
    <property type="term" value="F:DNA-binding transcription factor activity"/>
    <property type="evidence" value="ECO:0007669"/>
    <property type="project" value="InterPro"/>
</dbReference>
<reference evidence="4 5" key="1">
    <citation type="submission" date="2020-08" db="EMBL/GenBank/DDBJ databases">
        <authorList>
            <person name="Liu C."/>
            <person name="Sun Q."/>
        </authorList>
    </citation>
    <scope>NUCLEOTIDE SEQUENCE [LARGE SCALE GENOMIC DNA]</scope>
    <source>
        <strain evidence="4 5">NSJ-29</strain>
    </source>
</reference>
<dbReference type="Pfam" id="PF01325">
    <property type="entry name" value="Fe_dep_repress"/>
    <property type="match status" value="1"/>
</dbReference>
<organism evidence="4 5">
    <name type="scientific">Wansuia hejianensis</name>
    <dbReference type="NCBI Taxonomy" id="2763667"/>
    <lineage>
        <taxon>Bacteria</taxon>
        <taxon>Bacillati</taxon>
        <taxon>Bacillota</taxon>
        <taxon>Clostridia</taxon>
        <taxon>Lachnospirales</taxon>
        <taxon>Lachnospiraceae</taxon>
        <taxon>Wansuia</taxon>
    </lineage>
</organism>
<dbReference type="GO" id="GO:0005737">
    <property type="term" value="C:cytoplasm"/>
    <property type="evidence" value="ECO:0007669"/>
    <property type="project" value="UniProtKB-SubCell"/>
</dbReference>
<keyword evidence="5" id="KW-1185">Reference proteome</keyword>
<dbReference type="InterPro" id="IPR050536">
    <property type="entry name" value="DtxR_MntR_Metal-Reg"/>
</dbReference>
<dbReference type="InterPro" id="IPR036390">
    <property type="entry name" value="WH_DNA-bd_sf"/>
</dbReference>
<dbReference type="RefSeq" id="WP_249329000.1">
    <property type="nucleotide sequence ID" value="NZ_CP060635.1"/>
</dbReference>
<dbReference type="Proteomes" id="UP000515860">
    <property type="component" value="Chromosome"/>
</dbReference>